<dbReference type="Pfam" id="PF12714">
    <property type="entry name" value="TILa"/>
    <property type="match status" value="1"/>
</dbReference>
<dbReference type="OrthoDB" id="10391232at2759"/>
<protein>
    <submittedName>
        <fullName evidence="3">Fibrinogen-like protein A</fullName>
    </submittedName>
</protein>
<dbReference type="Pfam" id="PF00147">
    <property type="entry name" value="Fibrinogen_C"/>
    <property type="match status" value="2"/>
</dbReference>
<dbReference type="SMART" id="SM00181">
    <property type="entry name" value="EGF"/>
    <property type="match status" value="2"/>
</dbReference>
<keyword evidence="1" id="KW-0732">Signal</keyword>
<dbReference type="InterPro" id="IPR014716">
    <property type="entry name" value="Fibrinogen_a/b/g_C_1"/>
</dbReference>
<evidence type="ECO:0000256" key="1">
    <source>
        <dbReference type="SAM" id="SignalP"/>
    </source>
</evidence>
<feature type="chain" id="PRO_5040155144" evidence="1">
    <location>
        <begin position="25"/>
        <end position="509"/>
    </location>
</feature>
<dbReference type="InterPro" id="IPR000742">
    <property type="entry name" value="EGF"/>
</dbReference>
<dbReference type="CDD" id="cd00087">
    <property type="entry name" value="FReD"/>
    <property type="match status" value="1"/>
</dbReference>
<dbReference type="AlphaFoldDB" id="A0A9Q1BZM4"/>
<dbReference type="PROSITE" id="PS01186">
    <property type="entry name" value="EGF_2"/>
    <property type="match status" value="1"/>
</dbReference>
<dbReference type="EMBL" id="JAIZAY010000009">
    <property type="protein sequence ID" value="KAJ8035662.1"/>
    <property type="molecule type" value="Genomic_DNA"/>
</dbReference>
<dbReference type="CDD" id="cd19941">
    <property type="entry name" value="TIL"/>
    <property type="match status" value="1"/>
</dbReference>
<comment type="caution">
    <text evidence="3">The sequence shown here is derived from an EMBL/GenBank/DDBJ whole genome shotgun (WGS) entry which is preliminary data.</text>
</comment>
<evidence type="ECO:0000313" key="3">
    <source>
        <dbReference type="EMBL" id="KAJ8035662.1"/>
    </source>
</evidence>
<dbReference type="SUPFAM" id="SSF56496">
    <property type="entry name" value="Fibrinogen C-terminal domain-like"/>
    <property type="match status" value="2"/>
</dbReference>
<sequence length="509" mass="57489">MRYLILLQMFSIFCSSLLVRKVYSSTEGSSYFFYQQSTYPRDCQEIFQQCSTNNASGVYLIKPDGYDEAFEVYCDNKVDGGGWTVFERRSVENSVEFRRNFSEYRQGFGFLSGEFWLGNEKLSFLTNQKRYQLRIDLKNSAGSSFYVTYDLFRISDDWGNYKLTSVGQYDGTADTFIGQCPANTIFGACACQGTCADPDGCHKTCTVEETCTCPAGYLLSGSDCVPQEQCSCFNPAFGVIPENESKFSSDCSEHCTCDEGTLMCDRNLRCDTNAVCEERNNLRKCYCNEGYAGDGQSCTRTGPYTDCMEVSTSRLPDGVYTIQPTGWTEAPFEVYCNMSHGGGWTVFQRRVDGSVSFDRNWAVYKAGFGSAGPNENVWLGNKILSFMTNQRNYKLRIDVTKQDGVPWHMNYDFFRVKSESNNYRLELGTYTGNAGYDYMSDHRGQDFSTPERDNDAYSYNCAAHSATRGGWWYKSCWTPTLIVEPTGLSILNCTIGPLILITITFSTPR</sequence>
<dbReference type="InterPro" id="IPR036056">
    <property type="entry name" value="Fibrinogen-like_C"/>
</dbReference>
<dbReference type="InterPro" id="IPR002181">
    <property type="entry name" value="Fibrinogen_a/b/g_C_dom"/>
</dbReference>
<dbReference type="PROSITE" id="PS51406">
    <property type="entry name" value="FIBRINOGEN_C_2"/>
    <property type="match status" value="2"/>
</dbReference>
<dbReference type="GO" id="GO:0005615">
    <property type="term" value="C:extracellular space"/>
    <property type="evidence" value="ECO:0007669"/>
    <property type="project" value="TreeGrafter"/>
</dbReference>
<gene>
    <name evidence="3" type="ORF">HOLleu_19407</name>
</gene>
<organism evidence="3 4">
    <name type="scientific">Holothuria leucospilota</name>
    <name type="common">Black long sea cucumber</name>
    <name type="synonym">Mertensiothuria leucospilota</name>
    <dbReference type="NCBI Taxonomy" id="206669"/>
    <lineage>
        <taxon>Eukaryota</taxon>
        <taxon>Metazoa</taxon>
        <taxon>Echinodermata</taxon>
        <taxon>Eleutherozoa</taxon>
        <taxon>Echinozoa</taxon>
        <taxon>Holothuroidea</taxon>
        <taxon>Aspidochirotacea</taxon>
        <taxon>Aspidochirotida</taxon>
        <taxon>Holothuriidae</taxon>
        <taxon>Holothuria</taxon>
    </lineage>
</organism>
<reference evidence="3" key="1">
    <citation type="submission" date="2021-10" db="EMBL/GenBank/DDBJ databases">
        <title>Tropical sea cucumber genome reveals ecological adaptation and Cuvierian tubules defense mechanism.</title>
        <authorList>
            <person name="Chen T."/>
        </authorList>
    </citation>
    <scope>NUCLEOTIDE SEQUENCE</scope>
    <source>
        <strain evidence="3">Nanhai2018</strain>
        <tissue evidence="3">Muscle</tissue>
    </source>
</reference>
<proteinExistence type="predicted"/>
<feature type="domain" description="Fibrinogen C-terminal" evidence="2">
    <location>
        <begin position="298"/>
        <end position="476"/>
    </location>
</feature>
<dbReference type="Gene3D" id="3.90.215.10">
    <property type="entry name" value="Gamma Fibrinogen, chain A, domain 1"/>
    <property type="match status" value="2"/>
</dbReference>
<dbReference type="InterPro" id="IPR036084">
    <property type="entry name" value="Ser_inhib-like_sf"/>
</dbReference>
<evidence type="ECO:0000313" key="4">
    <source>
        <dbReference type="Proteomes" id="UP001152320"/>
    </source>
</evidence>
<feature type="domain" description="Fibrinogen C-terminal" evidence="2">
    <location>
        <begin position="34"/>
        <end position="173"/>
    </location>
</feature>
<keyword evidence="4" id="KW-1185">Reference proteome</keyword>
<dbReference type="InterPro" id="IPR025615">
    <property type="entry name" value="TILa_dom"/>
</dbReference>
<feature type="signal peptide" evidence="1">
    <location>
        <begin position="1"/>
        <end position="24"/>
    </location>
</feature>
<dbReference type="Proteomes" id="UP001152320">
    <property type="component" value="Chromosome 9"/>
</dbReference>
<dbReference type="NCBIfam" id="NF040941">
    <property type="entry name" value="GGGWT_bact"/>
    <property type="match status" value="2"/>
</dbReference>
<dbReference type="PANTHER" id="PTHR19143">
    <property type="entry name" value="FIBRINOGEN/TENASCIN/ANGIOPOEITIN"/>
    <property type="match status" value="1"/>
</dbReference>
<accession>A0A9Q1BZM4</accession>
<dbReference type="SUPFAM" id="SSF57567">
    <property type="entry name" value="Serine protease inhibitors"/>
    <property type="match status" value="1"/>
</dbReference>
<dbReference type="InterPro" id="IPR050373">
    <property type="entry name" value="Fibrinogen_C-term_domain"/>
</dbReference>
<evidence type="ECO:0000259" key="2">
    <source>
        <dbReference type="PROSITE" id="PS51406"/>
    </source>
</evidence>
<dbReference type="Gene3D" id="2.10.25.10">
    <property type="entry name" value="Laminin"/>
    <property type="match status" value="2"/>
</dbReference>
<name>A0A9Q1BZM4_HOLLE</name>
<dbReference type="SMART" id="SM00186">
    <property type="entry name" value="FBG"/>
    <property type="match status" value="2"/>
</dbReference>